<dbReference type="Proteomes" id="UP000887458">
    <property type="component" value="Unassembled WGS sequence"/>
</dbReference>
<reference evidence="2 3" key="1">
    <citation type="journal article" date="2018" name="J. Allergy Clin. Immunol.">
        <title>High-quality assembly of Dermatophagoides pteronyssinus genome and transcriptome reveals a wide range of novel allergens.</title>
        <authorList>
            <person name="Liu X.Y."/>
            <person name="Yang K.Y."/>
            <person name="Wang M.Q."/>
            <person name="Kwok J.S."/>
            <person name="Zeng X."/>
            <person name="Yang Z."/>
            <person name="Xiao X.J."/>
            <person name="Lau C.P."/>
            <person name="Li Y."/>
            <person name="Huang Z.M."/>
            <person name="Ba J.G."/>
            <person name="Yim A.K."/>
            <person name="Ouyang C.Y."/>
            <person name="Ngai S.M."/>
            <person name="Chan T.F."/>
            <person name="Leung E.L."/>
            <person name="Liu L."/>
            <person name="Liu Z.G."/>
            <person name="Tsui S.K."/>
        </authorList>
    </citation>
    <scope>NUCLEOTIDE SEQUENCE [LARGE SCALE GENOMIC DNA]</scope>
    <source>
        <strain evidence="2">Derp</strain>
    </source>
</reference>
<name>A0ABQ8J7X0_DERPT</name>
<evidence type="ECO:0000313" key="3">
    <source>
        <dbReference type="Proteomes" id="UP000887458"/>
    </source>
</evidence>
<protein>
    <submittedName>
        <fullName evidence="2">Uncharacterized protein</fullName>
    </submittedName>
</protein>
<evidence type="ECO:0000313" key="2">
    <source>
        <dbReference type="EMBL" id="KAH9418652.1"/>
    </source>
</evidence>
<reference evidence="2 3" key="2">
    <citation type="journal article" date="2022" name="Mol. Biol. Evol.">
        <title>Comparative Genomics Reveals Insights into the Divergent Evolution of Astigmatic Mites and Household Pest Adaptations.</title>
        <authorList>
            <person name="Xiong Q."/>
            <person name="Wan A.T."/>
            <person name="Liu X."/>
            <person name="Fung C.S."/>
            <person name="Xiao X."/>
            <person name="Malainual N."/>
            <person name="Hou J."/>
            <person name="Wang L."/>
            <person name="Wang M."/>
            <person name="Yang K.Y."/>
            <person name="Cui Y."/>
            <person name="Leung E.L."/>
            <person name="Nong W."/>
            <person name="Shin S.K."/>
            <person name="Au S.W."/>
            <person name="Jeong K.Y."/>
            <person name="Chew F.T."/>
            <person name="Hui J.H."/>
            <person name="Leung T.F."/>
            <person name="Tungtrongchitr A."/>
            <person name="Zhong N."/>
            <person name="Liu Z."/>
            <person name="Tsui S.K."/>
        </authorList>
    </citation>
    <scope>NUCLEOTIDE SEQUENCE [LARGE SCALE GENOMIC DNA]</scope>
    <source>
        <strain evidence="2">Derp</strain>
    </source>
</reference>
<dbReference type="EMBL" id="NJHN03000062">
    <property type="protein sequence ID" value="KAH9418652.1"/>
    <property type="molecule type" value="Genomic_DNA"/>
</dbReference>
<comment type="caution">
    <text evidence="2">The sequence shown here is derived from an EMBL/GenBank/DDBJ whole genome shotgun (WGS) entry which is preliminary data.</text>
</comment>
<keyword evidence="3" id="KW-1185">Reference proteome</keyword>
<proteinExistence type="predicted"/>
<organism evidence="2 3">
    <name type="scientific">Dermatophagoides pteronyssinus</name>
    <name type="common">European house dust mite</name>
    <dbReference type="NCBI Taxonomy" id="6956"/>
    <lineage>
        <taxon>Eukaryota</taxon>
        <taxon>Metazoa</taxon>
        <taxon>Ecdysozoa</taxon>
        <taxon>Arthropoda</taxon>
        <taxon>Chelicerata</taxon>
        <taxon>Arachnida</taxon>
        <taxon>Acari</taxon>
        <taxon>Acariformes</taxon>
        <taxon>Sarcoptiformes</taxon>
        <taxon>Astigmata</taxon>
        <taxon>Psoroptidia</taxon>
        <taxon>Analgoidea</taxon>
        <taxon>Pyroglyphidae</taxon>
        <taxon>Dermatophagoidinae</taxon>
        <taxon>Dermatophagoides</taxon>
    </lineage>
</organism>
<accession>A0ABQ8J7X0</accession>
<sequence length="230" mass="26087">MLEAGNVINRRPSNGDNVHSIDEDDDDDAAIEVPDDDGRRYLPLASTQTVYHFSETRSRSSALRAPEFNCKPAGDVNDLSDKNKINLNNLPANIIDCNRTSMDSKIVSLICLDDKCPNDSIREIRLNDMSNVCKCFPKSLANNGSSVNELCDIFNDSRLIKPINRSCGRLSNLFTERSNTINRDNERNVDGEIIIRQLFANDKCFKRGRLSNTFDDNDRRTFPDRSRYCN</sequence>
<evidence type="ECO:0000256" key="1">
    <source>
        <dbReference type="SAM" id="MobiDB-lite"/>
    </source>
</evidence>
<gene>
    <name evidence="2" type="ORF">DERP_003978</name>
</gene>
<feature type="region of interest" description="Disordered" evidence="1">
    <location>
        <begin position="1"/>
        <end position="29"/>
    </location>
</feature>